<dbReference type="Proteomes" id="UP000619512">
    <property type="component" value="Unassembled WGS sequence"/>
</dbReference>
<organism evidence="2 5">
    <name type="scientific">Pseudoduganella plicata</name>
    <dbReference type="NCBI Taxonomy" id="321984"/>
    <lineage>
        <taxon>Bacteria</taxon>
        <taxon>Pseudomonadati</taxon>
        <taxon>Pseudomonadota</taxon>
        <taxon>Betaproteobacteria</taxon>
        <taxon>Burkholderiales</taxon>
        <taxon>Oxalobacteraceae</taxon>
        <taxon>Telluria group</taxon>
        <taxon>Pseudoduganella</taxon>
    </lineage>
</organism>
<evidence type="ECO:0000313" key="2">
    <source>
        <dbReference type="EMBL" id="GGY89738.1"/>
    </source>
</evidence>
<feature type="transmembrane region" description="Helical" evidence="1">
    <location>
        <begin position="132"/>
        <end position="152"/>
    </location>
</feature>
<dbReference type="EMBL" id="CP038026">
    <property type="protein sequence ID" value="QBQ34927.1"/>
    <property type="molecule type" value="Genomic_DNA"/>
</dbReference>
<evidence type="ECO:0000313" key="3">
    <source>
        <dbReference type="EMBL" id="QBQ34927.1"/>
    </source>
</evidence>
<reference evidence="2" key="1">
    <citation type="journal article" date="2014" name="Int. J. Syst. Evol. Microbiol.">
        <title>Complete genome sequence of Corynebacterium casei LMG S-19264T (=DSM 44701T), isolated from a smear-ripened cheese.</title>
        <authorList>
            <consortium name="US DOE Joint Genome Institute (JGI-PGF)"/>
            <person name="Walter F."/>
            <person name="Albersmeier A."/>
            <person name="Kalinowski J."/>
            <person name="Ruckert C."/>
        </authorList>
    </citation>
    <scope>NUCLEOTIDE SEQUENCE</scope>
    <source>
        <strain evidence="2">KCTC 12344</strain>
    </source>
</reference>
<keyword evidence="1" id="KW-0472">Membrane</keyword>
<dbReference type="EMBL" id="BMWW01000003">
    <property type="protein sequence ID" value="GGY89738.1"/>
    <property type="molecule type" value="Genomic_DNA"/>
</dbReference>
<reference evidence="3 4" key="2">
    <citation type="submission" date="2019-03" db="EMBL/GenBank/DDBJ databases">
        <title>Draft Genome Sequences of Six Type Strains of the Genus Massilia.</title>
        <authorList>
            <person name="Miess H."/>
            <person name="Frediansyhah A."/>
            <person name="Gross H."/>
        </authorList>
    </citation>
    <scope>NUCLEOTIDE SEQUENCE [LARGE SCALE GENOMIC DNA]</scope>
    <source>
        <strain evidence="3 4">DSM 17505</strain>
    </source>
</reference>
<dbReference type="PANTHER" id="PTHR43471">
    <property type="entry name" value="ABC TRANSPORTER PERMEASE"/>
    <property type="match status" value="1"/>
</dbReference>
<reference evidence="2" key="3">
    <citation type="submission" date="2022-12" db="EMBL/GenBank/DDBJ databases">
        <authorList>
            <person name="Sun Q."/>
            <person name="Kim S."/>
        </authorList>
    </citation>
    <scope>NUCLEOTIDE SEQUENCE</scope>
    <source>
        <strain evidence="2">KCTC 12344</strain>
    </source>
</reference>
<evidence type="ECO:0000313" key="4">
    <source>
        <dbReference type="Proteomes" id="UP000294359"/>
    </source>
</evidence>
<feature type="transmembrane region" description="Helical" evidence="1">
    <location>
        <begin position="423"/>
        <end position="444"/>
    </location>
</feature>
<accession>A0A4P7BAX5</accession>
<dbReference type="Pfam" id="PF12040">
    <property type="entry name" value="DUF3526"/>
    <property type="match status" value="1"/>
</dbReference>
<dbReference type="Pfam" id="PF12679">
    <property type="entry name" value="ABC2_membrane_2"/>
    <property type="match status" value="1"/>
</dbReference>
<dbReference type="GO" id="GO:0140359">
    <property type="term" value="F:ABC-type transporter activity"/>
    <property type="evidence" value="ECO:0007669"/>
    <property type="project" value="InterPro"/>
</dbReference>
<feature type="transmembrane region" description="Helical" evidence="1">
    <location>
        <begin position="183"/>
        <end position="203"/>
    </location>
</feature>
<evidence type="ECO:0000313" key="5">
    <source>
        <dbReference type="Proteomes" id="UP000619512"/>
    </source>
</evidence>
<keyword evidence="1" id="KW-1133">Transmembrane helix</keyword>
<dbReference type="AlphaFoldDB" id="A0A4P7BAX5"/>
<proteinExistence type="predicted"/>
<feature type="transmembrane region" description="Helical" evidence="1">
    <location>
        <begin position="240"/>
        <end position="262"/>
    </location>
</feature>
<dbReference type="OrthoDB" id="6016419at2"/>
<keyword evidence="1" id="KW-0812">Transmembrane</keyword>
<keyword evidence="4" id="KW-1185">Reference proteome</keyword>
<dbReference type="GO" id="GO:0005886">
    <property type="term" value="C:plasma membrane"/>
    <property type="evidence" value="ECO:0007669"/>
    <property type="project" value="UniProtKB-SubCell"/>
</dbReference>
<gene>
    <name evidence="3" type="ORF">E1742_01075</name>
    <name evidence="2" type="ORF">GCM10007388_24070</name>
</gene>
<sequence>MKTLQLELRLALHSRLAAGALVLLLLLAALAVWSGLHAVSIQRDALARIAAVQRDDVDAVAQKYRDGGEAGYAAYSTPHLTANPPAPLAFAAFGQRDVQPYALRVRLLGLHSQLYESESINPELAAAGRFDFAFVLVYLAPLFVIALMHDLVAGEREAGRLRLVNSLPAPGARLWRRRIALRFGLVLAALLLPFLAGAVSAGAGLAATALVALGAALYLAFWFGIAAAVAALVRTSAAGAAVLLAVFVVLTLVLPTFVNGAIGRAVPVSKGAELSLAQRQEVHNGWDLPKDETMAKFFRTNPEWRETTPVTGRFHWKWYYAMHQAGDDAVAGKAGDYRAALTAREDWTAHSGWLLPSVAVQVLLHRLADTDLQGQLAYQDRIAAFHTVLRRFYYPYIFNDRPFGPAEFARMPVYSAVAPGGGVAVPALAALAILAAAGLAAGAIRLRRVQAL</sequence>
<protein>
    <submittedName>
        <fullName evidence="2">ABC transporter permease</fullName>
    </submittedName>
    <submittedName>
        <fullName evidence="3">DUF3526 domain-containing protein</fullName>
    </submittedName>
</protein>
<evidence type="ECO:0000256" key="1">
    <source>
        <dbReference type="SAM" id="Phobius"/>
    </source>
</evidence>
<dbReference type="PANTHER" id="PTHR43471:SF1">
    <property type="entry name" value="ABC TRANSPORTER PERMEASE PROTEIN NOSY-RELATED"/>
    <property type="match status" value="1"/>
</dbReference>
<name>A0A4P7BAX5_9BURK</name>
<dbReference type="RefSeq" id="WP_134382948.1">
    <property type="nucleotide sequence ID" value="NZ_BMWW01000003.1"/>
</dbReference>
<feature type="transmembrane region" description="Helical" evidence="1">
    <location>
        <begin position="209"/>
        <end position="233"/>
    </location>
</feature>
<dbReference type="InterPro" id="IPR021913">
    <property type="entry name" value="DUF3526"/>
</dbReference>
<dbReference type="Proteomes" id="UP000294359">
    <property type="component" value="Chromosome"/>
</dbReference>